<dbReference type="PANTHER" id="PTHR47219:SF9">
    <property type="entry name" value="GTPASE ACTIVATING PROTEIN AND CENTROSOME-ASSOCIATED, ISOFORM B"/>
    <property type="match status" value="1"/>
</dbReference>
<accession>A0AAF0F2Q3</accession>
<dbReference type="SUPFAM" id="SSF47923">
    <property type="entry name" value="Ypt/Rab-GAP domain of gyp1p"/>
    <property type="match status" value="2"/>
</dbReference>
<feature type="region of interest" description="Disordered" evidence="1">
    <location>
        <begin position="168"/>
        <end position="226"/>
    </location>
</feature>
<reference evidence="3" key="1">
    <citation type="submission" date="2023-03" db="EMBL/GenBank/DDBJ databases">
        <title>Mating type loci evolution in Malassezia.</title>
        <authorList>
            <person name="Coelho M.A."/>
        </authorList>
    </citation>
    <scope>NUCLEOTIDE SEQUENCE</scope>
    <source>
        <strain evidence="3">CBS 9431</strain>
    </source>
</reference>
<evidence type="ECO:0000313" key="3">
    <source>
        <dbReference type="EMBL" id="WFD39437.1"/>
    </source>
</evidence>
<dbReference type="Gene3D" id="1.10.8.270">
    <property type="entry name" value="putative rabgap domain of human tbc1 domain family member 14 like domains"/>
    <property type="match status" value="1"/>
</dbReference>
<evidence type="ECO:0000256" key="1">
    <source>
        <dbReference type="SAM" id="MobiDB-lite"/>
    </source>
</evidence>
<dbReference type="Gene3D" id="1.10.10.2750">
    <property type="match status" value="1"/>
</dbReference>
<feature type="compositionally biased region" description="Polar residues" evidence="1">
    <location>
        <begin position="202"/>
        <end position="226"/>
    </location>
</feature>
<dbReference type="PANTHER" id="PTHR47219">
    <property type="entry name" value="RAB GTPASE-ACTIVATING PROTEIN 1-LIKE"/>
    <property type="match status" value="1"/>
</dbReference>
<dbReference type="Gene3D" id="1.10.472.80">
    <property type="entry name" value="Ypt/Rab-GAP domain of gyp1p, domain 3"/>
    <property type="match status" value="1"/>
</dbReference>
<organism evidence="3 4">
    <name type="scientific">Malassezia japonica</name>
    <dbReference type="NCBI Taxonomy" id="223818"/>
    <lineage>
        <taxon>Eukaryota</taxon>
        <taxon>Fungi</taxon>
        <taxon>Dikarya</taxon>
        <taxon>Basidiomycota</taxon>
        <taxon>Ustilaginomycotina</taxon>
        <taxon>Malasseziomycetes</taxon>
        <taxon>Malasseziales</taxon>
        <taxon>Malasseziaceae</taxon>
        <taxon>Malassezia</taxon>
    </lineage>
</organism>
<feature type="region of interest" description="Disordered" evidence="1">
    <location>
        <begin position="336"/>
        <end position="356"/>
    </location>
</feature>
<dbReference type="PROSITE" id="PS50086">
    <property type="entry name" value="TBC_RABGAP"/>
    <property type="match status" value="1"/>
</dbReference>
<dbReference type="GO" id="GO:0031267">
    <property type="term" value="F:small GTPase binding"/>
    <property type="evidence" value="ECO:0007669"/>
    <property type="project" value="TreeGrafter"/>
</dbReference>
<protein>
    <recommendedName>
        <fullName evidence="2">Rab-GAP TBC domain-containing protein</fullName>
    </recommendedName>
</protein>
<dbReference type="GeneID" id="85226065"/>
<dbReference type="EMBL" id="CP119961">
    <property type="protein sequence ID" value="WFD39437.1"/>
    <property type="molecule type" value="Genomic_DNA"/>
</dbReference>
<dbReference type="InterPro" id="IPR035969">
    <property type="entry name" value="Rab-GAP_TBC_sf"/>
</dbReference>
<sequence length="837" mass="92197">MDDYSQREWTRFAMEDGGIGTCVVQRDCESDASGLLGCKEGERITALCQMASASGTPEQGAYIWAFNGQLGFVASADIEPVQPFTTPGQIDREAAARGSGRIFPLQSLEIPPQSRLINFPMQRASILVDHRQSLLAEMKSPVMPRFDPEDLETPRAATFNARPDVTQNTISGMMLPPSETRDTSPASAELAPPVEIDEPSAQAISQDTRVEATSRTPTKSTYRPTSVRASLLAKKQDPEDPEDDDMWGDWVKKRDPTFSIYDAYFRPSMYSKQIRLDPVAQSAVFVPPTNTLEVPADSEASFDVSLESGSSMGSARAIDNILPPVQSLEQNRLLHGDSMDSFSTNTPSQHLSVSSGMSLQASEASIPVAGLENLQLAHTPEFHGRALSSPLDGPLRSDSETASIDIPSAGAPSSRLRSGEAPWASSASSSPLRARTDSPSRTALRTSPQRLAQRAPKQSEEFDARSLPMSKSTSSLFGSPRSKRSTELSGSPMSSEAQLFQRWTTLLTDRGGSQRTLKKARQLVELGVPTALRGRVWMLLAEKHMKSRPGVFEQLVETSKESITNMDLYAFARLIQRDLDHCFPQSKPFHGLDGSSREDIRRILHAFAYHNPDVGYTEGMCLVVGLLLTHMRVEDTFWMLDALVSQYGMDRCYTGNMEQLHIDNLVVDELLRLADGAVHKKLQDMRIEPLMFLPGWLLPIFVRTLPWMTLLRVWDMFLSHGHTYLVRAAVSVICLSRGDILSPRVSPGRAETLRHLVFVASPPLMPDSVLNCARELPVADKEIAKMQRNATKLVRENGATSHPIDTGSDERPAALQGKPVSRGTLRLLTGRKKSGRS</sequence>
<dbReference type="Proteomes" id="UP001217754">
    <property type="component" value="Chromosome 4"/>
</dbReference>
<gene>
    <name evidence="3" type="ORF">MJAP1_002414</name>
</gene>
<dbReference type="InterPro" id="IPR000195">
    <property type="entry name" value="Rab-GAP-TBC_dom"/>
</dbReference>
<feature type="compositionally biased region" description="Polar residues" evidence="1">
    <location>
        <begin position="340"/>
        <end position="356"/>
    </location>
</feature>
<evidence type="ECO:0000259" key="2">
    <source>
        <dbReference type="PROSITE" id="PS50086"/>
    </source>
</evidence>
<dbReference type="SMART" id="SM00164">
    <property type="entry name" value="TBC"/>
    <property type="match status" value="1"/>
</dbReference>
<evidence type="ECO:0000313" key="4">
    <source>
        <dbReference type="Proteomes" id="UP001217754"/>
    </source>
</evidence>
<dbReference type="Pfam" id="PF00566">
    <property type="entry name" value="RabGAP-TBC"/>
    <property type="match status" value="1"/>
</dbReference>
<dbReference type="GO" id="GO:0005096">
    <property type="term" value="F:GTPase activator activity"/>
    <property type="evidence" value="ECO:0007669"/>
    <property type="project" value="TreeGrafter"/>
</dbReference>
<proteinExistence type="predicted"/>
<feature type="region of interest" description="Disordered" evidence="1">
    <location>
        <begin position="792"/>
        <end position="837"/>
    </location>
</feature>
<feature type="domain" description="Rab-GAP TBC" evidence="2">
    <location>
        <begin position="527"/>
        <end position="721"/>
    </location>
</feature>
<feature type="compositionally biased region" description="Polar residues" evidence="1">
    <location>
        <begin position="437"/>
        <end position="450"/>
    </location>
</feature>
<feature type="compositionally biased region" description="Polar residues" evidence="1">
    <location>
        <begin position="487"/>
        <end position="496"/>
    </location>
</feature>
<dbReference type="RefSeq" id="XP_060122334.1">
    <property type="nucleotide sequence ID" value="XM_060266351.1"/>
</dbReference>
<keyword evidence="4" id="KW-1185">Reference proteome</keyword>
<name>A0AAF0F2Q3_9BASI</name>
<feature type="region of interest" description="Disordered" evidence="1">
    <location>
        <begin position="385"/>
        <end position="496"/>
    </location>
</feature>
<dbReference type="InterPro" id="IPR050302">
    <property type="entry name" value="Rab_GAP_TBC_domain"/>
</dbReference>
<dbReference type="AlphaFoldDB" id="A0AAF0F2Q3"/>